<protein>
    <submittedName>
        <fullName evidence="11">Cation transport ATPase</fullName>
    </submittedName>
</protein>
<dbReference type="GO" id="GO:0016887">
    <property type="term" value="F:ATP hydrolysis activity"/>
    <property type="evidence" value="ECO:0007669"/>
    <property type="project" value="InterPro"/>
</dbReference>
<feature type="transmembrane region" description="Helical" evidence="8">
    <location>
        <begin position="736"/>
        <end position="756"/>
    </location>
</feature>
<feature type="transmembrane region" description="Helical" evidence="8">
    <location>
        <begin position="249"/>
        <end position="282"/>
    </location>
</feature>
<feature type="transmembrane region" description="Helical" evidence="8">
    <location>
        <begin position="680"/>
        <end position="699"/>
    </location>
</feature>
<dbReference type="InterPro" id="IPR023298">
    <property type="entry name" value="ATPase_P-typ_TM_dom_sf"/>
</dbReference>
<dbReference type="InterPro" id="IPR004014">
    <property type="entry name" value="ATPase_P-typ_cation-transptr_N"/>
</dbReference>
<dbReference type="Proteomes" id="UP000008323">
    <property type="component" value="Chromosome"/>
</dbReference>
<evidence type="ECO:0000256" key="6">
    <source>
        <dbReference type="ARBA" id="ARBA00022989"/>
    </source>
</evidence>
<dbReference type="SUPFAM" id="SSF56784">
    <property type="entry name" value="HAD-like"/>
    <property type="match status" value="1"/>
</dbReference>
<dbReference type="InterPro" id="IPR008250">
    <property type="entry name" value="ATPase_P-typ_transduc_dom_A_sf"/>
</dbReference>
<dbReference type="Pfam" id="PF00122">
    <property type="entry name" value="E1-E2_ATPase"/>
    <property type="match status" value="1"/>
</dbReference>
<evidence type="ECO:0000259" key="10">
    <source>
        <dbReference type="Pfam" id="PF00690"/>
    </source>
</evidence>
<feature type="transmembrane region" description="Helical" evidence="8">
    <location>
        <begin position="711"/>
        <end position="730"/>
    </location>
</feature>
<dbReference type="SFLD" id="SFLDF00027">
    <property type="entry name" value="p-type_atpase"/>
    <property type="match status" value="1"/>
</dbReference>
<evidence type="ECO:0000256" key="1">
    <source>
        <dbReference type="ARBA" id="ARBA00004141"/>
    </source>
</evidence>
<gene>
    <name evidence="11" type="primary">mgtA</name>
    <name evidence="11" type="ordered locus">PA0673</name>
</gene>
<proteinExistence type="predicted"/>
<evidence type="ECO:0000313" key="12">
    <source>
        <dbReference type="Proteomes" id="UP000008323"/>
    </source>
</evidence>
<dbReference type="InterPro" id="IPR044492">
    <property type="entry name" value="P_typ_ATPase_HD_dom"/>
</dbReference>
<feature type="transmembrane region" description="Helical" evidence="8">
    <location>
        <begin position="217"/>
        <end position="237"/>
    </location>
</feature>
<feature type="transmembrane region" description="Helical" evidence="8">
    <location>
        <begin position="71"/>
        <end position="87"/>
    </location>
</feature>
<evidence type="ECO:0000256" key="3">
    <source>
        <dbReference type="ARBA" id="ARBA00022741"/>
    </source>
</evidence>
<accession>B1VAN4</accession>
<dbReference type="InterPro" id="IPR023214">
    <property type="entry name" value="HAD_sf"/>
</dbReference>
<dbReference type="InterPro" id="IPR001757">
    <property type="entry name" value="P_typ_ATPase"/>
</dbReference>
<dbReference type="Pfam" id="PF00702">
    <property type="entry name" value="Hydrolase"/>
    <property type="match status" value="1"/>
</dbReference>
<sequence length="810" mass="91739">MDKNLNSLNITKGLTNKEVAKRKALGQSNVVSSKNSRSFKDILFNNFFNSLTLLILIVVLVIIYIGKYKQLFFLLVYLTNIFINLFQEIRAKKTLDKISLLLKTSSQVIREGQKETVAIADLVLGDFLVLKTGDQISADAKVKSGVIEVNEALLTGETQLIAKKEGDFLYSGSYVISGQSVAEIVAVGSDMYIEKISQAAKKYKQPQTPLMKGLSSFIKAIIICLIFLFLASAYFCFHPVSTADNYKNSFLLGFCAMTISMLPLGLFLLVNITLAVGFINLAKQKAYAQNLFGIEMLAQINTLCLDKTGTITDGTMNVKSVIPYFPKDFPFEKIMASFLKAEPDSNHTHDALKRYFDQNTDFYPIKQNIPFSSVRKYSVVEFETLGTFFLGAPEFILQNNFFLIQKDFEKQVKAGCRVLLLAKNSTHDWISQQNTNQNQQKINNCIPLALIVIEDNIKQDAADTIAFFQKNGVAIKVISGDNHLTVSQIAQRVGVSDANKAINLENMNDEEVEKIALKYNIFGRTTPQQKQILIRTLKKAGQKVAMTGDGVNDILALKEADLSIAMASGSQATRNISNLVLMDSNFSSMKQVVFEGRKIINNLDKVSILFFTKTIFSFLLSFNVIILNLFKKPCYYPIDPLKLQFIMDYWSIGIPSLLLSFEKNYQIIKGDFLKKNLQKAFPYAFLVMLSYLFIYCKLYSSDHVMETLEKIADSFILVATLVLFMVLWSICKPFNLQKSLLFILMLLFFSFFYFALARKSTTIFKRPSLILLLFVVVILSFLISFLNVKNFFNFQKFFNFKNVKKVEKKF</sequence>
<dbReference type="Gene3D" id="3.40.1110.10">
    <property type="entry name" value="Calcium-transporting ATPase, cytoplasmic domain N"/>
    <property type="match status" value="1"/>
</dbReference>
<keyword evidence="6 8" id="KW-1133">Transmembrane helix</keyword>
<dbReference type="SUPFAM" id="SSF81665">
    <property type="entry name" value="Calcium ATPase, transmembrane domain M"/>
    <property type="match status" value="1"/>
</dbReference>
<evidence type="ECO:0000256" key="4">
    <source>
        <dbReference type="ARBA" id="ARBA00022840"/>
    </source>
</evidence>
<keyword evidence="5" id="KW-1278">Translocase</keyword>
<dbReference type="SFLD" id="SFLDG00002">
    <property type="entry name" value="C1.7:_P-type_atpase_like"/>
    <property type="match status" value="1"/>
</dbReference>
<feature type="transmembrane region" description="Helical" evidence="8">
    <location>
        <begin position="768"/>
        <end position="788"/>
    </location>
</feature>
<feature type="domain" description="Cation-transporting P-type ATPase N-terminal" evidence="10">
    <location>
        <begin position="6"/>
        <end position="61"/>
    </location>
</feature>
<evidence type="ECO:0000256" key="5">
    <source>
        <dbReference type="ARBA" id="ARBA00022967"/>
    </source>
</evidence>
<keyword evidence="7 8" id="KW-0472">Membrane</keyword>
<dbReference type="Gene3D" id="2.70.150.10">
    <property type="entry name" value="Calcium-transporting ATPase, cytoplasmic transduction domain A"/>
    <property type="match status" value="1"/>
</dbReference>
<evidence type="ECO:0000313" key="11">
    <source>
        <dbReference type="EMBL" id="CAM12007.1"/>
    </source>
</evidence>
<dbReference type="SUPFAM" id="SSF81653">
    <property type="entry name" value="Calcium ATPase, transduction domain A"/>
    <property type="match status" value="1"/>
</dbReference>
<feature type="transmembrane region" description="Helical" evidence="8">
    <location>
        <begin position="42"/>
        <end position="65"/>
    </location>
</feature>
<dbReference type="GO" id="GO:0005524">
    <property type="term" value="F:ATP binding"/>
    <property type="evidence" value="ECO:0007669"/>
    <property type="project" value="UniProtKB-KW"/>
</dbReference>
<dbReference type="PRINTS" id="PR00120">
    <property type="entry name" value="HATPASE"/>
</dbReference>
<dbReference type="EMBL" id="AM422018">
    <property type="protein sequence ID" value="CAM12007.1"/>
    <property type="molecule type" value="Genomic_DNA"/>
</dbReference>
<reference evidence="11 12" key="1">
    <citation type="journal article" date="2008" name="J. Bacteriol.">
        <title>Comparative genome analysis of 'Candidatus Phytoplasma australiense' (subgroup tuf-Australia I; rp-A) and 'Ca. Phytoplasma asteris' strains OY-M and AY-WB.</title>
        <authorList>
            <person name="Tran-Nguyen L.T."/>
            <person name="Kube M."/>
            <person name="Schneider B."/>
            <person name="Reinhardt R."/>
            <person name="Gibb K.S."/>
        </authorList>
    </citation>
    <scope>NUCLEOTIDE SEQUENCE [LARGE SCALE GENOMIC DNA]</scope>
</reference>
<feature type="domain" description="P-type ATPase A" evidence="9">
    <location>
        <begin position="101"/>
        <end position="200"/>
    </location>
</feature>
<dbReference type="Gene3D" id="1.20.1110.10">
    <property type="entry name" value="Calcium-transporting ATPase, transmembrane domain"/>
    <property type="match status" value="1"/>
</dbReference>
<name>B1VAN4_PHYAS</name>
<dbReference type="InterPro" id="IPR059000">
    <property type="entry name" value="ATPase_P-type_domA"/>
</dbReference>
<keyword evidence="3" id="KW-0547">Nucleotide-binding</keyword>
<dbReference type="NCBIfam" id="TIGR01494">
    <property type="entry name" value="ATPase_P-type"/>
    <property type="match status" value="2"/>
</dbReference>
<evidence type="ECO:0000259" key="9">
    <source>
        <dbReference type="Pfam" id="PF00122"/>
    </source>
</evidence>
<dbReference type="InterPro" id="IPR036412">
    <property type="entry name" value="HAD-like_sf"/>
</dbReference>
<dbReference type="KEGG" id="pal:PA0673"/>
<dbReference type="AlphaFoldDB" id="B1VAN4"/>
<dbReference type="STRING" id="59748.PA0673"/>
<dbReference type="Pfam" id="PF00690">
    <property type="entry name" value="Cation_ATPase_N"/>
    <property type="match status" value="1"/>
</dbReference>
<dbReference type="SFLD" id="SFLDS00003">
    <property type="entry name" value="Haloacid_Dehalogenase"/>
    <property type="match status" value="1"/>
</dbReference>
<dbReference type="PANTHER" id="PTHR42861">
    <property type="entry name" value="CALCIUM-TRANSPORTING ATPASE"/>
    <property type="match status" value="1"/>
</dbReference>
<dbReference type="eggNOG" id="COG0474">
    <property type="taxonomic scope" value="Bacteria"/>
</dbReference>
<keyword evidence="4" id="KW-0067">ATP-binding</keyword>
<dbReference type="PRINTS" id="PR00119">
    <property type="entry name" value="CATATPASE"/>
</dbReference>
<evidence type="ECO:0000256" key="8">
    <source>
        <dbReference type="SAM" id="Phobius"/>
    </source>
</evidence>
<evidence type="ECO:0000256" key="2">
    <source>
        <dbReference type="ARBA" id="ARBA00022692"/>
    </source>
</evidence>
<dbReference type="InterPro" id="IPR018303">
    <property type="entry name" value="ATPase_P-typ_P_site"/>
</dbReference>
<comment type="subcellular location">
    <subcellularLocation>
        <location evidence="1">Membrane</location>
        <topology evidence="1">Multi-pass membrane protein</topology>
    </subcellularLocation>
</comment>
<organism evidence="11 12">
    <name type="scientific">Phytoplasma australiense</name>
    <dbReference type="NCBI Taxonomy" id="59748"/>
    <lineage>
        <taxon>Bacteria</taxon>
        <taxon>Bacillati</taxon>
        <taxon>Mycoplasmatota</taxon>
        <taxon>Mollicutes</taxon>
        <taxon>Acholeplasmatales</taxon>
        <taxon>Acholeplasmataceae</taxon>
        <taxon>Candidatus Phytoplasma</taxon>
        <taxon>16SrXII (Stolbur group)</taxon>
    </lineage>
</organism>
<dbReference type="InterPro" id="IPR023299">
    <property type="entry name" value="ATPase_P-typ_cyto_dom_N"/>
</dbReference>
<evidence type="ECO:0000256" key="7">
    <source>
        <dbReference type="ARBA" id="ARBA00023136"/>
    </source>
</evidence>
<keyword evidence="2 8" id="KW-0812">Transmembrane</keyword>
<dbReference type="GO" id="GO:0016020">
    <property type="term" value="C:membrane"/>
    <property type="evidence" value="ECO:0007669"/>
    <property type="project" value="UniProtKB-SubCell"/>
</dbReference>
<feature type="transmembrane region" description="Helical" evidence="8">
    <location>
        <begin position="606"/>
        <end position="630"/>
    </location>
</feature>
<dbReference type="Gene3D" id="3.40.50.1000">
    <property type="entry name" value="HAD superfamily/HAD-like"/>
    <property type="match status" value="1"/>
</dbReference>
<dbReference type="PROSITE" id="PS00154">
    <property type="entry name" value="ATPASE_E1_E2"/>
    <property type="match status" value="1"/>
</dbReference>